<feature type="transmembrane region" description="Helical" evidence="1">
    <location>
        <begin position="161"/>
        <end position="178"/>
    </location>
</feature>
<feature type="transmembrane region" description="Helical" evidence="1">
    <location>
        <begin position="45"/>
        <end position="66"/>
    </location>
</feature>
<evidence type="ECO:0000313" key="5">
    <source>
        <dbReference type="EMBL" id="KKH20827.1"/>
    </source>
</evidence>
<name>A0A0F8KRA4_METMZ</name>
<dbReference type="Proteomes" id="UP000034733">
    <property type="component" value="Unassembled WGS sequence"/>
</dbReference>
<reference evidence="6 7" key="1">
    <citation type="journal article" date="2015" name="ISME J.">
        <title>Genomic and phenotypic differentiation among Methanosarcina mazei populations from Columbia River sediment.</title>
        <authorList>
            <person name="Youngblut N.D."/>
            <person name="Wirth J.S."/>
            <person name="Henriksen J.R."/>
            <person name="Smith M."/>
            <person name="Simon H."/>
            <person name="Metcalf W.W."/>
            <person name="Whitaker R.J."/>
        </authorList>
    </citation>
    <scope>NUCLEOTIDE SEQUENCE [LARGE SCALE GENOMIC DNA]</scope>
    <source>
        <strain evidence="4 7">1.F.A.1A.3</strain>
        <strain evidence="3 8">1.F.A.1B.3</strain>
        <strain evidence="5 6">1.F.A.1B.4</strain>
    </source>
</reference>
<dbReference type="Proteomes" id="UP000033987">
    <property type="component" value="Unassembled WGS sequence"/>
</dbReference>
<evidence type="ECO:0000313" key="7">
    <source>
        <dbReference type="Proteomes" id="UP000034064"/>
    </source>
</evidence>
<feature type="domain" description="Acyltransferase 3" evidence="2">
    <location>
        <begin position="17"/>
        <end position="334"/>
    </location>
</feature>
<evidence type="ECO:0000256" key="1">
    <source>
        <dbReference type="SAM" id="Phobius"/>
    </source>
</evidence>
<dbReference type="RefSeq" id="WP_048044762.1">
    <property type="nucleotide sequence ID" value="NZ_JJQA01000036.1"/>
</dbReference>
<evidence type="ECO:0000313" key="8">
    <source>
        <dbReference type="Proteomes" id="UP000034733"/>
    </source>
</evidence>
<dbReference type="EMBL" id="JJQC01000092">
    <property type="protein sequence ID" value="KKH20827.1"/>
    <property type="molecule type" value="Genomic_DNA"/>
</dbReference>
<evidence type="ECO:0000313" key="3">
    <source>
        <dbReference type="EMBL" id="KKH16913.1"/>
    </source>
</evidence>
<comment type="caution">
    <text evidence="3">The sequence shown here is derived from an EMBL/GenBank/DDBJ whole genome shotgun (WGS) entry which is preliminary data.</text>
</comment>
<feature type="transmembrane region" description="Helical" evidence="1">
    <location>
        <begin position="218"/>
        <end position="238"/>
    </location>
</feature>
<dbReference type="AlphaFoldDB" id="A0A0F8KRA4"/>
<feature type="transmembrane region" description="Helical" evidence="1">
    <location>
        <begin position="184"/>
        <end position="206"/>
    </location>
</feature>
<dbReference type="Proteomes" id="UP000034064">
    <property type="component" value="Unassembled WGS sequence"/>
</dbReference>
<dbReference type="EMBL" id="JJQA01000036">
    <property type="protein sequence ID" value="KKH18718.1"/>
    <property type="molecule type" value="Genomic_DNA"/>
</dbReference>
<evidence type="ECO:0000313" key="6">
    <source>
        <dbReference type="Proteomes" id="UP000033987"/>
    </source>
</evidence>
<gene>
    <name evidence="4" type="ORF">DU44_04715</name>
    <name evidence="3" type="ORF">DU48_14785</name>
    <name evidence="5" type="ORF">DU65_19945</name>
</gene>
<dbReference type="GO" id="GO:0016747">
    <property type="term" value="F:acyltransferase activity, transferring groups other than amino-acyl groups"/>
    <property type="evidence" value="ECO:0007669"/>
    <property type="project" value="InterPro"/>
</dbReference>
<proteinExistence type="predicted"/>
<feature type="transmembrane region" description="Helical" evidence="1">
    <location>
        <begin position="292"/>
        <end position="313"/>
    </location>
</feature>
<evidence type="ECO:0000313" key="4">
    <source>
        <dbReference type="EMBL" id="KKH18718.1"/>
    </source>
</evidence>
<organism evidence="3 8">
    <name type="scientific">Methanosarcina mazei</name>
    <name type="common">Methanosarcina frisia</name>
    <dbReference type="NCBI Taxonomy" id="2209"/>
    <lineage>
        <taxon>Archaea</taxon>
        <taxon>Methanobacteriati</taxon>
        <taxon>Methanobacteriota</taxon>
        <taxon>Stenosarchaea group</taxon>
        <taxon>Methanomicrobia</taxon>
        <taxon>Methanosarcinales</taxon>
        <taxon>Methanosarcinaceae</taxon>
        <taxon>Methanosarcina</taxon>
    </lineage>
</organism>
<dbReference type="Pfam" id="PF01757">
    <property type="entry name" value="Acyl_transf_3"/>
    <property type="match status" value="1"/>
</dbReference>
<feature type="transmembrane region" description="Helical" evidence="1">
    <location>
        <begin position="319"/>
        <end position="336"/>
    </location>
</feature>
<keyword evidence="1" id="KW-0812">Transmembrane</keyword>
<feature type="transmembrane region" description="Helical" evidence="1">
    <location>
        <begin position="87"/>
        <end position="108"/>
    </location>
</feature>
<feature type="transmembrane region" description="Helical" evidence="1">
    <location>
        <begin position="250"/>
        <end position="271"/>
    </location>
</feature>
<dbReference type="PATRIC" id="fig|2209.48.peg.991"/>
<sequence>MFLAASDSKYKSNSRLHAVDICRGLALLFMIEAHISQSMGWISNWALTMAGPFFLIISGFSYDLFLSSRMKNSPKKYIFLESFFRGFLIYIIPLIPYIIVGLFFSSLFSSVTGHTYKIDIFHWGIFQIIGVGYSLGLLVPNNFKSKIILGLLVPNNFKSKIIYTIAAFIITYIISNYFHEPLGFLISGIFPLFPWIGYFLYGRVAYELYQSKQLKDDKTLMIFSAIFLIISLLIDEIFKANLSVLTRDQFPMFLLLCSLHYFIFSLLVIYIDHKHFYFSFTDKLEKIGKICFTAYYIHFFSLLLIQKSFSMFFSNLPPAISNLIILSIIIIILIQIEKIWKNYNYKFGFEWLLRKGTEGLLLLSKGVFIKHIDWITGGEDH</sequence>
<accession>A0A0F8KRA4</accession>
<keyword evidence="1" id="KW-1133">Transmembrane helix</keyword>
<dbReference type="EMBL" id="JJQB01000120">
    <property type="protein sequence ID" value="KKH16913.1"/>
    <property type="molecule type" value="Genomic_DNA"/>
</dbReference>
<dbReference type="InterPro" id="IPR002656">
    <property type="entry name" value="Acyl_transf_3_dom"/>
</dbReference>
<evidence type="ECO:0000259" key="2">
    <source>
        <dbReference type="Pfam" id="PF01757"/>
    </source>
</evidence>
<protein>
    <recommendedName>
        <fullName evidence="2">Acyltransferase 3 domain-containing protein</fullName>
    </recommendedName>
</protein>
<feature type="transmembrane region" description="Helical" evidence="1">
    <location>
        <begin position="120"/>
        <end position="140"/>
    </location>
</feature>
<keyword evidence="1" id="KW-0472">Membrane</keyword>